<dbReference type="PROSITE" id="PS00678">
    <property type="entry name" value="WD_REPEATS_1"/>
    <property type="match status" value="2"/>
</dbReference>
<comment type="caution">
    <text evidence="6">The sequence shown here is derived from an EMBL/GenBank/DDBJ whole genome shotgun (WGS) entry which is preliminary data.</text>
</comment>
<organism evidence="6 7">
    <name type="scientific">Elliptochloris bilobata</name>
    <dbReference type="NCBI Taxonomy" id="381761"/>
    <lineage>
        <taxon>Eukaryota</taxon>
        <taxon>Viridiplantae</taxon>
        <taxon>Chlorophyta</taxon>
        <taxon>core chlorophytes</taxon>
        <taxon>Trebouxiophyceae</taxon>
        <taxon>Trebouxiophyceae incertae sedis</taxon>
        <taxon>Elliptochloris clade</taxon>
        <taxon>Elliptochloris</taxon>
    </lineage>
</organism>
<feature type="repeat" description="WD" evidence="4">
    <location>
        <begin position="294"/>
        <end position="333"/>
    </location>
</feature>
<dbReference type="InterPro" id="IPR019775">
    <property type="entry name" value="WD40_repeat_CS"/>
</dbReference>
<evidence type="ECO:0000256" key="3">
    <source>
        <dbReference type="ARBA" id="ARBA00022837"/>
    </source>
</evidence>
<dbReference type="SUPFAM" id="SSF47473">
    <property type="entry name" value="EF-hand"/>
    <property type="match status" value="1"/>
</dbReference>
<keyword evidence="3" id="KW-0106">Calcium</keyword>
<dbReference type="InterPro" id="IPR002048">
    <property type="entry name" value="EF_hand_dom"/>
</dbReference>
<dbReference type="AlphaFoldDB" id="A0AAW1QVX3"/>
<evidence type="ECO:0000313" key="6">
    <source>
        <dbReference type="EMBL" id="KAK9825627.1"/>
    </source>
</evidence>
<reference evidence="6 7" key="1">
    <citation type="journal article" date="2024" name="Nat. Commun.">
        <title>Phylogenomics reveals the evolutionary origins of lichenization in chlorophyte algae.</title>
        <authorList>
            <person name="Puginier C."/>
            <person name="Libourel C."/>
            <person name="Otte J."/>
            <person name="Skaloud P."/>
            <person name="Haon M."/>
            <person name="Grisel S."/>
            <person name="Petersen M."/>
            <person name="Berrin J.G."/>
            <person name="Delaux P.M."/>
            <person name="Dal Grande F."/>
            <person name="Keller J."/>
        </authorList>
    </citation>
    <scope>NUCLEOTIDE SEQUENCE [LARGE SCALE GENOMIC DNA]</scope>
    <source>
        <strain evidence="6 7">SAG 245.80</strain>
    </source>
</reference>
<evidence type="ECO:0000259" key="5">
    <source>
        <dbReference type="PROSITE" id="PS50222"/>
    </source>
</evidence>
<accession>A0AAW1QVX3</accession>
<dbReference type="PANTHER" id="PTHR44324:SF4">
    <property type="entry name" value="WD40 REPEAT DOMAIN 95"/>
    <property type="match status" value="1"/>
</dbReference>
<dbReference type="SUPFAM" id="SSF50978">
    <property type="entry name" value="WD40 repeat-like"/>
    <property type="match status" value="2"/>
</dbReference>
<dbReference type="InterPro" id="IPR018247">
    <property type="entry name" value="EF_Hand_1_Ca_BS"/>
</dbReference>
<feature type="domain" description="EF-hand" evidence="5">
    <location>
        <begin position="38"/>
        <end position="73"/>
    </location>
</feature>
<dbReference type="PROSITE" id="PS50082">
    <property type="entry name" value="WD_REPEATS_2"/>
    <property type="match status" value="3"/>
</dbReference>
<protein>
    <recommendedName>
        <fullName evidence="5">EF-hand domain-containing protein</fullName>
    </recommendedName>
</protein>
<feature type="repeat" description="WD" evidence="4">
    <location>
        <begin position="97"/>
        <end position="138"/>
    </location>
</feature>
<dbReference type="SMART" id="SM00320">
    <property type="entry name" value="WD40"/>
    <property type="match status" value="9"/>
</dbReference>
<dbReference type="PANTHER" id="PTHR44324">
    <property type="entry name" value="WD40 REPEAT DOMAIN 95"/>
    <property type="match status" value="1"/>
</dbReference>
<dbReference type="InterPro" id="IPR011992">
    <property type="entry name" value="EF-hand-dom_pair"/>
</dbReference>
<dbReference type="PROSITE" id="PS00018">
    <property type="entry name" value="EF_HAND_1"/>
    <property type="match status" value="1"/>
</dbReference>
<dbReference type="InterPro" id="IPR015943">
    <property type="entry name" value="WD40/YVTN_repeat-like_dom_sf"/>
</dbReference>
<evidence type="ECO:0000256" key="1">
    <source>
        <dbReference type="ARBA" id="ARBA00022574"/>
    </source>
</evidence>
<keyword evidence="7" id="KW-1185">Reference proteome</keyword>
<dbReference type="Proteomes" id="UP001445335">
    <property type="component" value="Unassembled WGS sequence"/>
</dbReference>
<dbReference type="InterPro" id="IPR051242">
    <property type="entry name" value="WD-EF-hand_domain"/>
</dbReference>
<dbReference type="GO" id="GO:0005509">
    <property type="term" value="F:calcium ion binding"/>
    <property type="evidence" value="ECO:0007669"/>
    <property type="project" value="InterPro"/>
</dbReference>
<gene>
    <name evidence="6" type="ORF">WJX81_000390</name>
</gene>
<evidence type="ECO:0000256" key="4">
    <source>
        <dbReference type="PROSITE-ProRule" id="PRU00221"/>
    </source>
</evidence>
<proteinExistence type="predicted"/>
<dbReference type="PROSITE" id="PS50222">
    <property type="entry name" value="EF_HAND_2"/>
    <property type="match status" value="1"/>
</dbReference>
<dbReference type="EMBL" id="JALJOU010000072">
    <property type="protein sequence ID" value="KAK9825627.1"/>
    <property type="molecule type" value="Genomic_DNA"/>
</dbReference>
<dbReference type="InterPro" id="IPR036322">
    <property type="entry name" value="WD40_repeat_dom_sf"/>
</dbReference>
<sequence length="669" mass="71288">MNSDIEQLQEMKLIFDEEDELDMEAFAEKLGPHLGVTGDPGQIAQLFMQIDADCGGTVSWEEFSNFFFGLNNQMEDASVDIAQYVPRTFKRKPDPPACNHRDAVEGVCVLPGAHCYATCGRDGTLRLWSREDMSHVRTIPIGAAGAWVSGCVYLPDVQRLALICADRSMSFFDLSRGSAQCELVGRGFLAGAWGAPTCLSAAAAGSKGGGGLFWGDSAGTVNLLTALPGLPVKQLTAEGAGSSVRTVHRAHTDWVTQVTPVQELGLLSSSLDGTIRICDAARGQGNSRQAVGALMGHSTSVTHIATDAFQVISLAADHVVKVWDLRSSRCLQTIDVAEQCAPEDARPGVFLYDSARRQLVTAAHRPLSWAPSSVSSALSAHAEPLVAALYNSLFHVVITADEGGGIMLWDALTGRRVGAFAHAHDSARLTAATFDAQQRRLVSGGSDGSVHVWNFNSGCRLRTFLHSDKHTAAAPSGAEVSAEITCLQFVANAAREDDILCMAVLEPVPGSSLLILLATGDYAGRITIWNLQSGERRATLQHEALEFEAAVEQLLWLPATAESSALLLSAGGDGLVLLGDTAGHMRVWNALEACSDADARNLFTQACIWRAHDRAVTSVQHLELSGVSMILTASQDMSAAMWTLSGGCVGVFGRATWALDDARTSRVSE</sequence>
<keyword evidence="2" id="KW-0677">Repeat</keyword>
<feature type="repeat" description="WD" evidence="4">
    <location>
        <begin position="422"/>
        <end position="463"/>
    </location>
</feature>
<keyword evidence="1 4" id="KW-0853">WD repeat</keyword>
<dbReference type="PROSITE" id="PS50294">
    <property type="entry name" value="WD_REPEATS_REGION"/>
    <property type="match status" value="1"/>
</dbReference>
<name>A0AAW1QVX3_9CHLO</name>
<evidence type="ECO:0000313" key="7">
    <source>
        <dbReference type="Proteomes" id="UP001445335"/>
    </source>
</evidence>
<dbReference type="InterPro" id="IPR001680">
    <property type="entry name" value="WD40_rpt"/>
</dbReference>
<evidence type="ECO:0000256" key="2">
    <source>
        <dbReference type="ARBA" id="ARBA00022737"/>
    </source>
</evidence>
<dbReference type="Gene3D" id="2.130.10.10">
    <property type="entry name" value="YVTN repeat-like/Quinoprotein amine dehydrogenase"/>
    <property type="match status" value="4"/>
</dbReference>
<dbReference type="Pfam" id="PF00400">
    <property type="entry name" value="WD40"/>
    <property type="match status" value="3"/>
</dbReference>